<feature type="domain" description="Stress-response A/B barrel" evidence="2">
    <location>
        <begin position="42"/>
        <end position="132"/>
    </location>
</feature>
<dbReference type="PROSITE" id="PS51502">
    <property type="entry name" value="S_R_A_B_BARREL"/>
    <property type="match status" value="1"/>
</dbReference>
<dbReference type="PANTHER" id="PTHR33178:SF5">
    <property type="entry name" value="EXPRESSED PROTEIN"/>
    <property type="match status" value="1"/>
</dbReference>
<dbReference type="SUPFAM" id="SSF54909">
    <property type="entry name" value="Dimeric alpha+beta barrel"/>
    <property type="match status" value="1"/>
</dbReference>
<dbReference type="OrthoDB" id="1870903at2759"/>
<accession>A0A9D4URD1</accession>
<name>A0A9D4URD1_ADICA</name>
<evidence type="ECO:0000259" key="2">
    <source>
        <dbReference type="PROSITE" id="PS51502"/>
    </source>
</evidence>
<proteinExistence type="predicted"/>
<protein>
    <recommendedName>
        <fullName evidence="2">Stress-response A/B barrel domain-containing protein</fullName>
    </recommendedName>
</protein>
<gene>
    <name evidence="3" type="ORF">GOP47_0012555</name>
</gene>
<keyword evidence="4" id="KW-1185">Reference proteome</keyword>
<dbReference type="InterPro" id="IPR044662">
    <property type="entry name" value="HS1/DABB1-like"/>
</dbReference>
<comment type="subunit">
    <text evidence="1">Homodimer.</text>
</comment>
<evidence type="ECO:0000256" key="1">
    <source>
        <dbReference type="ARBA" id="ARBA00011738"/>
    </source>
</evidence>
<organism evidence="3 4">
    <name type="scientific">Adiantum capillus-veneris</name>
    <name type="common">Maidenhair fern</name>
    <dbReference type="NCBI Taxonomy" id="13818"/>
    <lineage>
        <taxon>Eukaryota</taxon>
        <taxon>Viridiplantae</taxon>
        <taxon>Streptophyta</taxon>
        <taxon>Embryophyta</taxon>
        <taxon>Tracheophyta</taxon>
        <taxon>Polypodiopsida</taxon>
        <taxon>Polypodiidae</taxon>
        <taxon>Polypodiales</taxon>
        <taxon>Pteridineae</taxon>
        <taxon>Pteridaceae</taxon>
        <taxon>Vittarioideae</taxon>
        <taxon>Adiantum</taxon>
    </lineage>
</organism>
<sequence length="252" mass="28257">MAASYAKPSRTTPMCDNVDDTFSIKCDEKKTCKDDCKPSSAVEHWVLFNMPYLQGDQEGKILRALYDLQYQFDNVDAFIVGRVLNKVEKVTHALFVRFPTVEMLKDYYKSEALSRVICSMLPHLYGEIVIDYVSATGPLDTNQKDPMCATVTLLRKKKDVCSGEIDCALHSLMGAVDELGFVKGFTAGSNVFIRGDKHFTHGFASYVKTVCELEKLEENSHYAKTLHHKVLPLSCSTVTVNVMAFKPIKSCL</sequence>
<dbReference type="InterPro" id="IPR011008">
    <property type="entry name" value="Dimeric_a/b-barrel"/>
</dbReference>
<evidence type="ECO:0000313" key="4">
    <source>
        <dbReference type="Proteomes" id="UP000886520"/>
    </source>
</evidence>
<dbReference type="EMBL" id="JABFUD020000012">
    <property type="protein sequence ID" value="KAI5072449.1"/>
    <property type="molecule type" value="Genomic_DNA"/>
</dbReference>
<dbReference type="PANTHER" id="PTHR33178">
    <property type="match status" value="1"/>
</dbReference>
<dbReference type="AlphaFoldDB" id="A0A9D4URD1"/>
<dbReference type="Gene3D" id="3.30.70.100">
    <property type="match status" value="1"/>
</dbReference>
<reference evidence="3" key="1">
    <citation type="submission" date="2021-01" db="EMBL/GenBank/DDBJ databases">
        <title>Adiantum capillus-veneris genome.</title>
        <authorList>
            <person name="Fang Y."/>
            <person name="Liao Q."/>
        </authorList>
    </citation>
    <scope>NUCLEOTIDE SEQUENCE</scope>
    <source>
        <strain evidence="3">H3</strain>
        <tissue evidence="3">Leaf</tissue>
    </source>
</reference>
<dbReference type="Pfam" id="PF07876">
    <property type="entry name" value="Dabb"/>
    <property type="match status" value="1"/>
</dbReference>
<evidence type="ECO:0000313" key="3">
    <source>
        <dbReference type="EMBL" id="KAI5072449.1"/>
    </source>
</evidence>
<dbReference type="Proteomes" id="UP000886520">
    <property type="component" value="Chromosome 12"/>
</dbReference>
<dbReference type="InterPro" id="IPR013097">
    <property type="entry name" value="Dabb"/>
</dbReference>
<comment type="caution">
    <text evidence="3">The sequence shown here is derived from an EMBL/GenBank/DDBJ whole genome shotgun (WGS) entry which is preliminary data.</text>
</comment>